<proteinExistence type="inferred from homology"/>
<dbReference type="PIRSF" id="PIRSF002211">
    <property type="entry name" value="Ribosomal_L30_bac-type"/>
    <property type="match status" value="1"/>
</dbReference>
<reference evidence="7 8" key="1">
    <citation type="submission" date="2020-06" db="EMBL/GenBank/DDBJ databases">
        <title>Draft genome sequence of Candidatus Phytoplasma pruni (X-disease group, subgroup 16SrIII-B) strain ChTDIII from Argentina.</title>
        <authorList>
            <person name="Fernandez F.D."/>
            <person name="Zuebert C."/>
            <person name="Huettel B."/>
            <person name="Kube M."/>
            <person name="Conci L.R."/>
        </authorList>
    </citation>
    <scope>NUCLEOTIDE SEQUENCE [LARGE SCALE GENOMIC DNA]</scope>
    <source>
        <strain evidence="7 8">ChTDIII</strain>
    </source>
</reference>
<dbReference type="InterPro" id="IPR005996">
    <property type="entry name" value="Ribosomal_uL30_bac-type"/>
</dbReference>
<dbReference type="SUPFAM" id="SSF55129">
    <property type="entry name" value="Ribosomal protein L30p/L7e"/>
    <property type="match status" value="1"/>
</dbReference>
<keyword evidence="3 7" id="KW-0689">Ribosomal protein</keyword>
<comment type="subunit">
    <text evidence="2">Part of the 50S ribosomal subunit.</text>
</comment>
<dbReference type="GO" id="GO:0022625">
    <property type="term" value="C:cytosolic large ribosomal subunit"/>
    <property type="evidence" value="ECO:0007669"/>
    <property type="project" value="TreeGrafter"/>
</dbReference>
<dbReference type="AlphaFoldDB" id="A0A851HA70"/>
<evidence type="ECO:0000259" key="6">
    <source>
        <dbReference type="Pfam" id="PF00327"/>
    </source>
</evidence>
<dbReference type="NCBIfam" id="TIGR01308">
    <property type="entry name" value="rpmD_bact"/>
    <property type="match status" value="1"/>
</dbReference>
<dbReference type="InterPro" id="IPR016082">
    <property type="entry name" value="Ribosomal_uL30_ferredoxin-like"/>
</dbReference>
<dbReference type="CDD" id="cd01658">
    <property type="entry name" value="Ribosomal_L30"/>
    <property type="match status" value="1"/>
</dbReference>
<evidence type="ECO:0000256" key="1">
    <source>
        <dbReference type="ARBA" id="ARBA00007594"/>
    </source>
</evidence>
<comment type="caution">
    <text evidence="7">The sequence shown here is derived from an EMBL/GenBank/DDBJ whole genome shotgun (WGS) entry which is preliminary data.</text>
</comment>
<dbReference type="GO" id="GO:0003735">
    <property type="term" value="F:structural constituent of ribosome"/>
    <property type="evidence" value="ECO:0007669"/>
    <property type="project" value="InterPro"/>
</dbReference>
<keyword evidence="4" id="KW-0687">Ribonucleoprotein</keyword>
<gene>
    <name evidence="7" type="primary">rpmD</name>
    <name evidence="7" type="ORF">HR065_01970</name>
</gene>
<evidence type="ECO:0000256" key="5">
    <source>
        <dbReference type="ARBA" id="ARBA00035492"/>
    </source>
</evidence>
<accession>A0A851HA70</accession>
<evidence type="ECO:0000256" key="4">
    <source>
        <dbReference type="ARBA" id="ARBA00023274"/>
    </source>
</evidence>
<dbReference type="InterPro" id="IPR036919">
    <property type="entry name" value="Ribo_uL30_ferredoxin-like_sf"/>
</dbReference>
<evidence type="ECO:0000313" key="7">
    <source>
        <dbReference type="EMBL" id="NWN45842.1"/>
    </source>
</evidence>
<feature type="domain" description="Large ribosomal subunit protein uL30-like ferredoxin-like fold" evidence="6">
    <location>
        <begin position="5"/>
        <end position="54"/>
    </location>
</feature>
<sequence length="64" mass="7344">MKKLEITLYKSLIGRTPNQVKNAHHLGLRKINQKVIKEDVPTVRGVLKKIHHLVVVKEVLEGRV</sequence>
<evidence type="ECO:0000256" key="3">
    <source>
        <dbReference type="ARBA" id="ARBA00022980"/>
    </source>
</evidence>
<name>A0A851HA70_9MOLU</name>
<dbReference type="Proteomes" id="UP000568109">
    <property type="component" value="Unassembled WGS sequence"/>
</dbReference>
<evidence type="ECO:0000256" key="2">
    <source>
        <dbReference type="ARBA" id="ARBA00011838"/>
    </source>
</evidence>
<dbReference type="GO" id="GO:0006412">
    <property type="term" value="P:translation"/>
    <property type="evidence" value="ECO:0007669"/>
    <property type="project" value="InterPro"/>
</dbReference>
<dbReference type="RefSeq" id="WP_178734233.1">
    <property type="nucleotide sequence ID" value="NZ_JABUOH010000047.1"/>
</dbReference>
<dbReference type="PANTHER" id="PTHR15892">
    <property type="entry name" value="MITOCHONDRIAL RIBOSOMAL PROTEIN L30"/>
    <property type="match status" value="1"/>
</dbReference>
<evidence type="ECO:0000313" key="8">
    <source>
        <dbReference type="Proteomes" id="UP000568109"/>
    </source>
</evidence>
<protein>
    <recommendedName>
        <fullName evidence="5">50S ribosomal protein L30</fullName>
    </recommendedName>
</protein>
<dbReference type="EMBL" id="JABUOH010000047">
    <property type="protein sequence ID" value="NWN45842.1"/>
    <property type="molecule type" value="Genomic_DNA"/>
</dbReference>
<dbReference type="PANTHER" id="PTHR15892:SF2">
    <property type="entry name" value="LARGE RIBOSOMAL SUBUNIT PROTEIN UL30M"/>
    <property type="match status" value="1"/>
</dbReference>
<organism evidence="7 8">
    <name type="scientific">Candidatus Phytoplasma pruni</name>
    <dbReference type="NCBI Taxonomy" id="479893"/>
    <lineage>
        <taxon>Bacteria</taxon>
        <taxon>Bacillati</taxon>
        <taxon>Mycoplasmatota</taxon>
        <taxon>Mollicutes</taxon>
        <taxon>Acholeplasmatales</taxon>
        <taxon>Acholeplasmataceae</taxon>
        <taxon>Candidatus Phytoplasma</taxon>
        <taxon>16SrIII (X-disease group)</taxon>
    </lineage>
</organism>
<dbReference type="HAMAP" id="MF_01371_B">
    <property type="entry name" value="Ribosomal_uL30_B"/>
    <property type="match status" value="1"/>
</dbReference>
<dbReference type="Gene3D" id="3.30.1390.20">
    <property type="entry name" value="Ribosomal protein L30, ferredoxin-like fold domain"/>
    <property type="match status" value="1"/>
</dbReference>
<dbReference type="Pfam" id="PF00327">
    <property type="entry name" value="Ribosomal_L30"/>
    <property type="match status" value="1"/>
</dbReference>
<comment type="similarity">
    <text evidence="1">Belongs to the universal ribosomal protein uL30 family.</text>
</comment>
<keyword evidence="8" id="KW-1185">Reference proteome</keyword>